<protein>
    <submittedName>
        <fullName evidence="1">Uncharacterized protein</fullName>
    </submittedName>
</protein>
<dbReference type="Proteomes" id="UP001235939">
    <property type="component" value="Chromosome 12"/>
</dbReference>
<accession>A0ABY6L2J3</accession>
<dbReference type="EMBL" id="CP092874">
    <property type="protein sequence ID" value="UYV74692.1"/>
    <property type="molecule type" value="Genomic_DNA"/>
</dbReference>
<organism evidence="1 2">
    <name type="scientific">Cordylochernes scorpioides</name>
    <dbReference type="NCBI Taxonomy" id="51811"/>
    <lineage>
        <taxon>Eukaryota</taxon>
        <taxon>Metazoa</taxon>
        <taxon>Ecdysozoa</taxon>
        <taxon>Arthropoda</taxon>
        <taxon>Chelicerata</taxon>
        <taxon>Arachnida</taxon>
        <taxon>Pseudoscorpiones</taxon>
        <taxon>Cheliferoidea</taxon>
        <taxon>Chernetidae</taxon>
        <taxon>Cordylochernes</taxon>
    </lineage>
</organism>
<proteinExistence type="predicted"/>
<gene>
    <name evidence="1" type="ORF">LAZ67_12000579</name>
</gene>
<name>A0ABY6L2J3_9ARAC</name>
<reference evidence="1 2" key="1">
    <citation type="submission" date="2022-01" db="EMBL/GenBank/DDBJ databases">
        <title>A chromosomal length assembly of Cordylochernes scorpioides.</title>
        <authorList>
            <person name="Zeh D."/>
            <person name="Zeh J."/>
        </authorList>
    </citation>
    <scope>NUCLEOTIDE SEQUENCE [LARGE SCALE GENOMIC DNA]</scope>
    <source>
        <strain evidence="1">IN4F17</strain>
        <tissue evidence="1">Whole Body</tissue>
    </source>
</reference>
<evidence type="ECO:0000313" key="1">
    <source>
        <dbReference type="EMBL" id="UYV74692.1"/>
    </source>
</evidence>
<sequence>MFDDNVEEFVEKYLVFKLQAATTLYPPCYHGLVLHVVYLQYKLSQPSTHHVIMAWYYMCRHVVYLQYKLPQPSTHHVIMAWYYMWYTYSTSCHNPLPTMLSWPGTTCVDMWCTYSTSCHNPLPTIQSANYKELSNNSKAVSSPRVVWTQAGSNFLSADIHSSIEGSNSRARLMAVLINPPRVYLSRVQNLTDQADEGVALRRRQEGSLLLRLGPRGEEVQDLLPPKTKGVRLSE</sequence>
<evidence type="ECO:0000313" key="2">
    <source>
        <dbReference type="Proteomes" id="UP001235939"/>
    </source>
</evidence>
<keyword evidence="2" id="KW-1185">Reference proteome</keyword>